<organism evidence="2 3">
    <name type="scientific">Fimbriiglobus ruber</name>
    <dbReference type="NCBI Taxonomy" id="1908690"/>
    <lineage>
        <taxon>Bacteria</taxon>
        <taxon>Pseudomonadati</taxon>
        <taxon>Planctomycetota</taxon>
        <taxon>Planctomycetia</taxon>
        <taxon>Gemmatales</taxon>
        <taxon>Gemmataceae</taxon>
        <taxon>Fimbriiglobus</taxon>
    </lineage>
</organism>
<dbReference type="EMBL" id="NIDE01000014">
    <property type="protein sequence ID" value="OWK37870.1"/>
    <property type="molecule type" value="Genomic_DNA"/>
</dbReference>
<keyword evidence="3" id="KW-1185">Reference proteome</keyword>
<reference evidence="3" key="1">
    <citation type="submission" date="2017-06" db="EMBL/GenBank/DDBJ databases">
        <title>Genome analysis of Fimbriiglobus ruber SP5, the first member of the order Planctomycetales with confirmed chitinolytic capability.</title>
        <authorList>
            <person name="Ravin N.V."/>
            <person name="Rakitin A.L."/>
            <person name="Ivanova A.A."/>
            <person name="Beletsky A.V."/>
            <person name="Kulichevskaya I.S."/>
            <person name="Mardanov A.V."/>
            <person name="Dedysh S.N."/>
        </authorList>
    </citation>
    <scope>NUCLEOTIDE SEQUENCE [LARGE SCALE GENOMIC DNA]</scope>
    <source>
        <strain evidence="3">SP5</strain>
    </source>
</reference>
<accession>A0A225D8E9</accession>
<protein>
    <submittedName>
        <fullName evidence="2">Uncharacterized protein</fullName>
    </submittedName>
</protein>
<evidence type="ECO:0000256" key="1">
    <source>
        <dbReference type="SAM" id="Phobius"/>
    </source>
</evidence>
<keyword evidence="1" id="KW-0472">Membrane</keyword>
<name>A0A225D8E9_9BACT</name>
<gene>
    <name evidence="2" type="ORF">FRUB_06990</name>
</gene>
<feature type="transmembrane region" description="Helical" evidence="1">
    <location>
        <begin position="12"/>
        <end position="36"/>
    </location>
</feature>
<evidence type="ECO:0000313" key="2">
    <source>
        <dbReference type="EMBL" id="OWK37870.1"/>
    </source>
</evidence>
<evidence type="ECO:0000313" key="3">
    <source>
        <dbReference type="Proteomes" id="UP000214646"/>
    </source>
</evidence>
<comment type="caution">
    <text evidence="2">The sequence shown here is derived from an EMBL/GenBank/DDBJ whole genome shotgun (WGS) entry which is preliminary data.</text>
</comment>
<dbReference type="AlphaFoldDB" id="A0A225D8E9"/>
<sequence>MRSHIIVRLPLTIVLSNLVSPVVVVWWVAVFIRTFFRPF</sequence>
<proteinExistence type="predicted"/>
<dbReference type="Proteomes" id="UP000214646">
    <property type="component" value="Unassembled WGS sequence"/>
</dbReference>
<keyword evidence="1" id="KW-0812">Transmembrane</keyword>
<keyword evidence="1" id="KW-1133">Transmembrane helix</keyword>